<dbReference type="PANTHER" id="PTHR43037:SF5">
    <property type="entry name" value="FERULOYL ESTERASE"/>
    <property type="match status" value="1"/>
</dbReference>
<dbReference type="AlphaFoldDB" id="A0A8J8T115"/>
<protein>
    <recommendedName>
        <fullName evidence="3">Phospholipase/carboxylesterase/thioesterase domain-containing protein</fullName>
    </recommendedName>
</protein>
<dbReference type="PANTHER" id="PTHR43037">
    <property type="entry name" value="UNNAMED PRODUCT-RELATED"/>
    <property type="match status" value="1"/>
</dbReference>
<evidence type="ECO:0000259" key="3">
    <source>
        <dbReference type="Pfam" id="PF02230"/>
    </source>
</evidence>
<keyword evidence="5" id="KW-1185">Reference proteome</keyword>
<dbReference type="Proteomes" id="UP000785679">
    <property type="component" value="Unassembled WGS sequence"/>
</dbReference>
<dbReference type="OrthoDB" id="432697at2759"/>
<evidence type="ECO:0000313" key="5">
    <source>
        <dbReference type="Proteomes" id="UP000785679"/>
    </source>
</evidence>
<dbReference type="Gene3D" id="3.40.50.1820">
    <property type="entry name" value="alpha/beta hydrolase"/>
    <property type="match status" value="1"/>
</dbReference>
<feature type="domain" description="Phospholipase/carboxylesterase/thioesterase" evidence="3">
    <location>
        <begin position="33"/>
        <end position="190"/>
    </location>
</feature>
<dbReference type="InterPro" id="IPR003140">
    <property type="entry name" value="PLipase/COase/thioEstase"/>
</dbReference>
<name>A0A8J8T115_HALGN</name>
<proteinExistence type="predicted"/>
<comment type="caution">
    <text evidence="4">The sequence shown here is derived from an EMBL/GenBank/DDBJ whole genome shotgun (WGS) entry which is preliminary data.</text>
</comment>
<dbReference type="EMBL" id="RRYP01011116">
    <property type="protein sequence ID" value="TNV77945.1"/>
    <property type="molecule type" value="Genomic_DNA"/>
</dbReference>
<dbReference type="InterPro" id="IPR050955">
    <property type="entry name" value="Plant_Biomass_Hydrol_Est"/>
</dbReference>
<organism evidence="4 5">
    <name type="scientific">Halteria grandinella</name>
    <dbReference type="NCBI Taxonomy" id="5974"/>
    <lineage>
        <taxon>Eukaryota</taxon>
        <taxon>Sar</taxon>
        <taxon>Alveolata</taxon>
        <taxon>Ciliophora</taxon>
        <taxon>Intramacronucleata</taxon>
        <taxon>Spirotrichea</taxon>
        <taxon>Stichotrichia</taxon>
        <taxon>Sporadotrichida</taxon>
        <taxon>Halteriidae</taxon>
        <taxon>Halteria</taxon>
    </lineage>
</organism>
<dbReference type="InterPro" id="IPR029058">
    <property type="entry name" value="AB_hydrolase_fold"/>
</dbReference>
<evidence type="ECO:0000256" key="1">
    <source>
        <dbReference type="ARBA" id="ARBA00022729"/>
    </source>
</evidence>
<evidence type="ECO:0000256" key="2">
    <source>
        <dbReference type="ARBA" id="ARBA00022801"/>
    </source>
</evidence>
<evidence type="ECO:0000313" key="4">
    <source>
        <dbReference type="EMBL" id="TNV77945.1"/>
    </source>
</evidence>
<dbReference type="SUPFAM" id="SSF53474">
    <property type="entry name" value="alpha/beta-Hydrolases"/>
    <property type="match status" value="1"/>
</dbReference>
<accession>A0A8J8T115</accession>
<reference evidence="4" key="1">
    <citation type="submission" date="2019-06" db="EMBL/GenBank/DDBJ databases">
        <authorList>
            <person name="Zheng W."/>
        </authorList>
    </citation>
    <scope>NUCLEOTIDE SEQUENCE</scope>
    <source>
        <strain evidence="4">QDHG01</strain>
    </source>
</reference>
<keyword evidence="2" id="KW-0378">Hydrolase</keyword>
<sequence>MVQHWINPSSEIILGESANRTVSAVLPFLYHSSKAVPLIVLLHGYTANGPLQNFYFNLHQHARFGGYALLYPDGLIDANNNRYWTATDACCDLNNVGNNDAAYIKGLIDELSSKANIDQNRIFLVGHSNGAFMSYRMACEYPELLAGIVTLAGATYYDNSVCTAMSDAADRKLSILHIHGTQDNTIRYAGGNIRGVLYPSAAQTIASWQSNLGCTVTDLVYEKDLNIEFYTLGKDTHVYKTQDGTCPQGRDITKWEIVGGIHIPIFSLHYPHHVFQWLNSHSRV</sequence>
<keyword evidence="1" id="KW-0732">Signal</keyword>
<dbReference type="GO" id="GO:0016787">
    <property type="term" value="F:hydrolase activity"/>
    <property type="evidence" value="ECO:0007669"/>
    <property type="project" value="UniProtKB-KW"/>
</dbReference>
<gene>
    <name evidence="4" type="ORF">FGO68_gene12489</name>
</gene>
<dbReference type="Pfam" id="PF02230">
    <property type="entry name" value="Abhydrolase_2"/>
    <property type="match status" value="1"/>
</dbReference>